<evidence type="ECO:0000256" key="2">
    <source>
        <dbReference type="ARBA" id="ARBA00022618"/>
    </source>
</evidence>
<dbReference type="GO" id="GO:0051301">
    <property type="term" value="P:cell division"/>
    <property type="evidence" value="ECO:0007669"/>
    <property type="project" value="UniProtKB-KW"/>
</dbReference>
<keyword evidence="9 10" id="KW-0961">Cell wall biogenesis/degradation</keyword>
<gene>
    <name evidence="10 14" type="primary">murG</name>
    <name evidence="14" type="ORF">IAA86_06740</name>
</gene>
<dbReference type="GO" id="GO:0009252">
    <property type="term" value="P:peptidoglycan biosynthetic process"/>
    <property type="evidence" value="ECO:0007669"/>
    <property type="project" value="UniProtKB-UniRule"/>
</dbReference>
<feature type="binding site" evidence="10">
    <location>
        <position position="169"/>
    </location>
    <ligand>
        <name>UDP-N-acetyl-alpha-D-glucosamine</name>
        <dbReference type="ChEBI" id="CHEBI:57705"/>
    </ligand>
</feature>
<dbReference type="Proteomes" id="UP000886865">
    <property type="component" value="Unassembled WGS sequence"/>
</dbReference>
<comment type="function">
    <text evidence="10">Cell wall formation. Catalyzes the transfer of a GlcNAc subunit on undecaprenyl-pyrophosphoryl-MurNAc-pentapeptide (lipid intermediate I) to form undecaprenyl-pyrophosphoryl-MurNAc-(pentapeptide)GlcNAc (lipid intermediate II).</text>
</comment>
<evidence type="ECO:0000256" key="7">
    <source>
        <dbReference type="ARBA" id="ARBA00023136"/>
    </source>
</evidence>
<dbReference type="PANTHER" id="PTHR21015:SF22">
    <property type="entry name" value="GLYCOSYLTRANSFERASE"/>
    <property type="match status" value="1"/>
</dbReference>
<comment type="subcellular location">
    <subcellularLocation>
        <location evidence="10">Cell membrane</location>
        <topology evidence="10">Peripheral membrane protein</topology>
        <orientation evidence="10">Cytoplasmic side</orientation>
    </subcellularLocation>
</comment>
<dbReference type="GO" id="GO:0050511">
    <property type="term" value="F:undecaprenyldiphospho-muramoylpentapeptide beta-N-acetylglucosaminyltransferase activity"/>
    <property type="evidence" value="ECO:0007669"/>
    <property type="project" value="UniProtKB-UniRule"/>
</dbReference>
<dbReference type="EC" id="2.4.1.227" evidence="10"/>
<dbReference type="NCBIfam" id="TIGR01133">
    <property type="entry name" value="murG"/>
    <property type="match status" value="1"/>
</dbReference>
<evidence type="ECO:0000256" key="10">
    <source>
        <dbReference type="HAMAP-Rule" id="MF_00033"/>
    </source>
</evidence>
<feature type="transmembrane region" description="Helical" evidence="11">
    <location>
        <begin position="74"/>
        <end position="93"/>
    </location>
</feature>
<keyword evidence="11" id="KW-1133">Transmembrane helix</keyword>
<dbReference type="InterPro" id="IPR004276">
    <property type="entry name" value="GlycoTrans_28_N"/>
</dbReference>
<keyword evidence="2 10" id="KW-0132">Cell division</keyword>
<reference evidence="14" key="2">
    <citation type="journal article" date="2021" name="PeerJ">
        <title>Extensive microbial diversity within the chicken gut microbiome revealed by metagenomics and culture.</title>
        <authorList>
            <person name="Gilroy R."/>
            <person name="Ravi A."/>
            <person name="Getino M."/>
            <person name="Pursley I."/>
            <person name="Horton D.L."/>
            <person name="Alikhan N.F."/>
            <person name="Baker D."/>
            <person name="Gharbi K."/>
            <person name="Hall N."/>
            <person name="Watson M."/>
            <person name="Adriaenssens E.M."/>
            <person name="Foster-Nyarko E."/>
            <person name="Jarju S."/>
            <person name="Secka A."/>
            <person name="Antonio M."/>
            <person name="Oren A."/>
            <person name="Chaudhuri R.R."/>
            <person name="La Ragione R."/>
            <person name="Hildebrand F."/>
            <person name="Pallen M.J."/>
        </authorList>
    </citation>
    <scope>NUCLEOTIDE SEQUENCE</scope>
    <source>
        <strain evidence="14">CHK152-2871</strain>
    </source>
</reference>
<evidence type="ECO:0000256" key="11">
    <source>
        <dbReference type="SAM" id="Phobius"/>
    </source>
</evidence>
<name>A0A9D1FK61_9BACT</name>
<comment type="caution">
    <text evidence="10">Lacks conserved residue(s) required for the propagation of feature annotation.</text>
</comment>
<comment type="catalytic activity">
    <reaction evidence="10">
        <text>di-trans,octa-cis-undecaprenyl diphospho-N-acetyl-alpha-D-muramoyl-L-alanyl-D-glutamyl-meso-2,6-diaminopimeloyl-D-alanyl-D-alanine + UDP-N-acetyl-alpha-D-glucosamine = di-trans,octa-cis-undecaprenyl diphospho-[N-acetyl-alpha-D-glucosaminyl-(1-&gt;4)]-N-acetyl-alpha-D-muramoyl-L-alanyl-D-glutamyl-meso-2,6-diaminopimeloyl-D-alanyl-D-alanine + UDP + H(+)</text>
        <dbReference type="Rhea" id="RHEA:31227"/>
        <dbReference type="ChEBI" id="CHEBI:15378"/>
        <dbReference type="ChEBI" id="CHEBI:57705"/>
        <dbReference type="ChEBI" id="CHEBI:58223"/>
        <dbReference type="ChEBI" id="CHEBI:61387"/>
        <dbReference type="ChEBI" id="CHEBI:61388"/>
        <dbReference type="EC" id="2.4.1.227"/>
    </reaction>
</comment>
<evidence type="ECO:0000259" key="13">
    <source>
        <dbReference type="Pfam" id="PF04101"/>
    </source>
</evidence>
<feature type="binding site" evidence="10">
    <location>
        <position position="297"/>
    </location>
    <ligand>
        <name>UDP-N-acetyl-alpha-D-glucosamine</name>
        <dbReference type="ChEBI" id="CHEBI:57705"/>
    </ligand>
</feature>
<dbReference type="InterPro" id="IPR006009">
    <property type="entry name" value="GlcNAc_MurG"/>
</dbReference>
<dbReference type="CDD" id="cd03785">
    <property type="entry name" value="GT28_MurG"/>
    <property type="match status" value="1"/>
</dbReference>
<evidence type="ECO:0000256" key="9">
    <source>
        <dbReference type="ARBA" id="ARBA00023316"/>
    </source>
</evidence>
<comment type="caution">
    <text evidence="14">The sequence shown here is derived from an EMBL/GenBank/DDBJ whole genome shotgun (WGS) entry which is preliminary data.</text>
</comment>
<dbReference type="AlphaFoldDB" id="A0A9D1FK61"/>
<evidence type="ECO:0000256" key="8">
    <source>
        <dbReference type="ARBA" id="ARBA00023306"/>
    </source>
</evidence>
<evidence type="ECO:0000256" key="4">
    <source>
        <dbReference type="ARBA" id="ARBA00022679"/>
    </source>
</evidence>
<evidence type="ECO:0000256" key="1">
    <source>
        <dbReference type="ARBA" id="ARBA00022475"/>
    </source>
</evidence>
<dbReference type="SUPFAM" id="SSF53756">
    <property type="entry name" value="UDP-Glycosyltransferase/glycogen phosphorylase"/>
    <property type="match status" value="1"/>
</dbReference>
<protein>
    <recommendedName>
        <fullName evidence="10">UDP-N-acetylglucosamine--N-acetylmuramyl-(pentapeptide) pyrophosphoryl-undecaprenol N-acetylglucosamine transferase</fullName>
        <ecNumber evidence="10">2.4.1.227</ecNumber>
    </recommendedName>
    <alternativeName>
        <fullName evidence="10">Undecaprenyl-PP-MurNAc-pentapeptide-UDPGlcNAc GlcNAc transferase</fullName>
    </alternativeName>
</protein>
<evidence type="ECO:0000256" key="3">
    <source>
        <dbReference type="ARBA" id="ARBA00022676"/>
    </source>
</evidence>
<dbReference type="GO" id="GO:0008360">
    <property type="term" value="P:regulation of cell shape"/>
    <property type="evidence" value="ECO:0007669"/>
    <property type="project" value="UniProtKB-KW"/>
</dbReference>
<dbReference type="Pfam" id="PF03033">
    <property type="entry name" value="Glyco_transf_28"/>
    <property type="match status" value="1"/>
</dbReference>
<evidence type="ECO:0000259" key="12">
    <source>
        <dbReference type="Pfam" id="PF03033"/>
    </source>
</evidence>
<sequence>MRNIKYFITGGGTGGHIYPSIAVIRELVKTGVDKDNIFYLGNKKNLEYQIATNEGLKFLSYDVSGMPRKVSFKLVLFFIKLFLATLAAIFYTLKYRPDVVFATGGYVCAPILICAKIFNIPYVLHDCDAHPGVVSRLFSSGASALSLAFESAKEYTKCKNVFCCGNPIRDDFKTLSKDEAKKALGIEAKFVILIMGGSLGAKKINESAFLVVEKYSKDEDVQIIWQTGKKNYDDIRKRFTQMPKNLLLRPYFDNMAYALMASDVAISRAGSLSLSELCAAGLASVLVPYPYAAADHQRINAKKMCELGAALYLDDNDCTPKSLLSVLDEYVLDKDKLLSASKCAKENAKYDAAQKIVELINNAARK</sequence>
<keyword evidence="1 10" id="KW-1003">Cell membrane</keyword>
<dbReference type="EMBL" id="DVJQ01000056">
    <property type="protein sequence ID" value="HIS74700.1"/>
    <property type="molecule type" value="Genomic_DNA"/>
</dbReference>
<evidence type="ECO:0000256" key="5">
    <source>
        <dbReference type="ARBA" id="ARBA00022960"/>
    </source>
</evidence>
<proteinExistence type="inferred from homology"/>
<feature type="binding site" evidence="10">
    <location>
        <begin position="13"/>
        <end position="15"/>
    </location>
    <ligand>
        <name>UDP-N-acetyl-alpha-D-glucosamine</name>
        <dbReference type="ChEBI" id="CHEBI:57705"/>
    </ligand>
</feature>
<feature type="binding site" evidence="10">
    <location>
        <position position="198"/>
    </location>
    <ligand>
        <name>UDP-N-acetyl-alpha-D-glucosamine</name>
        <dbReference type="ChEBI" id="CHEBI:57705"/>
    </ligand>
</feature>
<comment type="pathway">
    <text evidence="10">Cell wall biogenesis; peptidoglycan biosynthesis.</text>
</comment>
<dbReference type="HAMAP" id="MF_00033">
    <property type="entry name" value="MurG"/>
    <property type="match status" value="1"/>
</dbReference>
<dbReference type="InterPro" id="IPR007235">
    <property type="entry name" value="Glyco_trans_28_C"/>
</dbReference>
<evidence type="ECO:0000313" key="14">
    <source>
        <dbReference type="EMBL" id="HIS74700.1"/>
    </source>
</evidence>
<feature type="domain" description="Glycosyl transferase family 28 C-terminal" evidence="13">
    <location>
        <begin position="191"/>
        <end position="355"/>
    </location>
</feature>
<evidence type="ECO:0000256" key="6">
    <source>
        <dbReference type="ARBA" id="ARBA00022984"/>
    </source>
</evidence>
<comment type="similarity">
    <text evidence="10">Belongs to the glycosyltransferase 28 family. MurG subfamily.</text>
</comment>
<reference evidence="14" key="1">
    <citation type="submission" date="2020-10" db="EMBL/GenBank/DDBJ databases">
        <authorList>
            <person name="Gilroy R."/>
        </authorList>
    </citation>
    <scope>NUCLEOTIDE SEQUENCE</scope>
    <source>
        <strain evidence="14">CHK152-2871</strain>
    </source>
</reference>
<dbReference type="GO" id="GO:0005886">
    <property type="term" value="C:plasma membrane"/>
    <property type="evidence" value="ECO:0007669"/>
    <property type="project" value="UniProtKB-SubCell"/>
</dbReference>
<feature type="domain" description="Glycosyltransferase family 28 N-terminal" evidence="12">
    <location>
        <begin position="7"/>
        <end position="142"/>
    </location>
</feature>
<dbReference type="PANTHER" id="PTHR21015">
    <property type="entry name" value="UDP-N-ACETYLGLUCOSAMINE--N-ACETYLMURAMYL-(PENTAPEPTIDE) PYROPHOSPHORYL-UNDECAPRENOL N-ACETYLGLUCOSAMINE TRANSFERASE 1"/>
    <property type="match status" value="1"/>
</dbReference>
<keyword evidence="5 10" id="KW-0133">Cell shape</keyword>
<keyword evidence="4 10" id="KW-0808">Transferase</keyword>
<keyword evidence="11" id="KW-0812">Transmembrane</keyword>
<dbReference type="GO" id="GO:0005975">
    <property type="term" value="P:carbohydrate metabolic process"/>
    <property type="evidence" value="ECO:0007669"/>
    <property type="project" value="InterPro"/>
</dbReference>
<keyword evidence="8 10" id="KW-0131">Cell cycle</keyword>
<feature type="transmembrane region" description="Helical" evidence="11">
    <location>
        <begin position="99"/>
        <end position="118"/>
    </location>
</feature>
<dbReference type="GO" id="GO:0071555">
    <property type="term" value="P:cell wall organization"/>
    <property type="evidence" value="ECO:0007669"/>
    <property type="project" value="UniProtKB-KW"/>
</dbReference>
<keyword evidence="7 10" id="KW-0472">Membrane</keyword>
<keyword evidence="3 10" id="KW-0328">Glycosyltransferase</keyword>
<keyword evidence="6 10" id="KW-0573">Peptidoglycan synthesis</keyword>
<accession>A0A9D1FK61</accession>
<dbReference type="Pfam" id="PF04101">
    <property type="entry name" value="Glyco_tran_28_C"/>
    <property type="match status" value="1"/>
</dbReference>
<evidence type="ECO:0000313" key="15">
    <source>
        <dbReference type="Proteomes" id="UP000886865"/>
    </source>
</evidence>
<organism evidence="14 15">
    <name type="scientific">Candidatus Galligastranaerophilus intestinavium</name>
    <dbReference type="NCBI Taxonomy" id="2840836"/>
    <lineage>
        <taxon>Bacteria</taxon>
        <taxon>Candidatus Galligastranaerophilus</taxon>
    </lineage>
</organism>
<dbReference type="Gene3D" id="3.40.50.2000">
    <property type="entry name" value="Glycogen Phosphorylase B"/>
    <property type="match status" value="2"/>
</dbReference>